<sequence length="449" mass="50549">MPELKINLEEDNFVQEYISTYMEKSGGFPEFKYSGALTALSICADRRIHLPLSFSDVIPNIWTILIGQSSFSGKSTAFDEFLDLIQSAGIGNKLPDSFSRQSLIECLAETPTAYYANDEVGGLLKEMHKKGGHLNGLSDDLCKYYDNPKVIHKRLTKKAGGGDTYTANNISMSVLMATTPLNFKNSTEPTDLESGLLARYLIVQPEGTPEYIDVSISTIGTAEQTKALSDRLSEIWTTTHRFENLLFIPSTEALERYNHWQRSLREHQKQESEDNLTLSSRLRIYVFKLAGLYYIGSRQFIKDANLKYQDLKASGGNIAFLTDVADKEPAAYQAVFNIPDCYFDEALGHVKDYFLPTSSRLLADSIQQNDSNHINAVINILKRAAENTLSRSQLSRRLSKYVHTAELDRILELLQDEGIIQSTIDSSADKLGRMRNTQIICLIDEKEVY</sequence>
<reference evidence="1" key="1">
    <citation type="submission" date="2022-04" db="EMBL/GenBank/DDBJ databases">
        <title>Complete genome of Methanoplanus endosymbiosus DSM 3599.</title>
        <authorList>
            <person name="Chen S.-C."/>
            <person name="You Y.-T."/>
            <person name="Zhou Y.-Z."/>
            <person name="Lai M.-C."/>
        </authorList>
    </citation>
    <scope>NUCLEOTIDE SEQUENCE</scope>
    <source>
        <strain evidence="1">DSM 3599</strain>
    </source>
</reference>
<evidence type="ECO:0000313" key="2">
    <source>
        <dbReference type="Proteomes" id="UP001060368"/>
    </source>
</evidence>
<dbReference type="InterPro" id="IPR025048">
    <property type="entry name" value="DUF3987"/>
</dbReference>
<dbReference type="Proteomes" id="UP001060368">
    <property type="component" value="Chromosome"/>
</dbReference>
<proteinExistence type="predicted"/>
<dbReference type="Pfam" id="PF13148">
    <property type="entry name" value="DUF3987"/>
    <property type="match status" value="1"/>
</dbReference>
<protein>
    <submittedName>
        <fullName evidence="1">DUF3987 domain-containing protein</fullName>
    </submittedName>
</protein>
<dbReference type="RefSeq" id="WP_257741773.1">
    <property type="nucleotide sequence ID" value="NZ_CP096115.1"/>
</dbReference>
<evidence type="ECO:0000313" key="1">
    <source>
        <dbReference type="EMBL" id="UUX91621.1"/>
    </source>
</evidence>
<dbReference type="GeneID" id="74307953"/>
<accession>A0A9E7TKV1</accession>
<gene>
    <name evidence="1" type="ORF">L6E24_09585</name>
</gene>
<dbReference type="AlphaFoldDB" id="A0A9E7TKV1"/>
<dbReference type="KEGG" id="mend:L6E24_09585"/>
<organism evidence="1 2">
    <name type="scientific">Methanoplanus endosymbiosus</name>
    <dbReference type="NCBI Taxonomy" id="33865"/>
    <lineage>
        <taxon>Archaea</taxon>
        <taxon>Methanobacteriati</taxon>
        <taxon>Methanobacteriota</taxon>
        <taxon>Stenosarchaea group</taxon>
        <taxon>Methanomicrobia</taxon>
        <taxon>Methanomicrobiales</taxon>
        <taxon>Methanomicrobiaceae</taxon>
        <taxon>Methanoplanus</taxon>
    </lineage>
</organism>
<name>A0A9E7TKV1_9EURY</name>
<keyword evidence="2" id="KW-1185">Reference proteome</keyword>
<dbReference type="EMBL" id="CP096115">
    <property type="protein sequence ID" value="UUX91621.1"/>
    <property type="molecule type" value="Genomic_DNA"/>
</dbReference>